<evidence type="ECO:0000256" key="2">
    <source>
        <dbReference type="SAM" id="Phobius"/>
    </source>
</evidence>
<evidence type="ECO:0008006" key="5">
    <source>
        <dbReference type="Google" id="ProtNLM"/>
    </source>
</evidence>
<comment type="caution">
    <text evidence="3">The sequence shown here is derived from an EMBL/GenBank/DDBJ whole genome shotgun (WGS) entry which is preliminary data.</text>
</comment>
<proteinExistence type="predicted"/>
<feature type="transmembrane region" description="Helical" evidence="2">
    <location>
        <begin position="67"/>
        <end position="86"/>
    </location>
</feature>
<keyword evidence="2" id="KW-0472">Membrane</keyword>
<keyword evidence="2" id="KW-0812">Transmembrane</keyword>
<feature type="transmembrane region" description="Helical" evidence="2">
    <location>
        <begin position="43"/>
        <end position="61"/>
    </location>
</feature>
<feature type="region of interest" description="Disordered" evidence="1">
    <location>
        <begin position="1"/>
        <end position="34"/>
    </location>
</feature>
<evidence type="ECO:0000256" key="1">
    <source>
        <dbReference type="SAM" id="MobiDB-lite"/>
    </source>
</evidence>
<reference evidence="3" key="2">
    <citation type="submission" date="2020-09" db="EMBL/GenBank/DDBJ databases">
        <authorList>
            <person name="Sun Q."/>
            <person name="Zhou Y."/>
        </authorList>
    </citation>
    <scope>NUCLEOTIDE SEQUENCE</scope>
    <source>
        <strain evidence="3">CGMCC 4.7372</strain>
    </source>
</reference>
<dbReference type="Proteomes" id="UP000614239">
    <property type="component" value="Unassembled WGS sequence"/>
</dbReference>
<dbReference type="EMBL" id="BMNJ01000002">
    <property type="protein sequence ID" value="GGO96904.1"/>
    <property type="molecule type" value="Genomic_DNA"/>
</dbReference>
<keyword evidence="2" id="KW-1133">Transmembrane helix</keyword>
<sequence>MSQERDSAAGASTTGGSSAGPADERPRRGVAPPCSRAHQTYRIAGVVTVAVSLTVVPASSLLGHQRLGVIALVALLLTLVVMRFQRPQGTWISARSRLFDVLFGALLALALLVLAPYADLPRISG</sequence>
<keyword evidence="4" id="KW-1185">Reference proteome</keyword>
<evidence type="ECO:0000313" key="3">
    <source>
        <dbReference type="EMBL" id="GGO96904.1"/>
    </source>
</evidence>
<name>A0A8H9LEM5_9ACTO</name>
<accession>A0A8H9LEM5</accession>
<protein>
    <recommendedName>
        <fullName evidence="5">DUF3017 domain-containing protein</fullName>
    </recommendedName>
</protein>
<dbReference type="AlphaFoldDB" id="A0A8H9LEM5"/>
<evidence type="ECO:0000313" key="4">
    <source>
        <dbReference type="Proteomes" id="UP000614239"/>
    </source>
</evidence>
<dbReference type="RefSeq" id="WP_229657887.1">
    <property type="nucleotide sequence ID" value="NZ_BMNJ01000002.1"/>
</dbReference>
<reference evidence="3" key="1">
    <citation type="journal article" date="2014" name="Int. J. Syst. Evol. Microbiol.">
        <title>Complete genome sequence of Corynebacterium casei LMG S-19264T (=DSM 44701T), isolated from a smear-ripened cheese.</title>
        <authorList>
            <consortium name="US DOE Joint Genome Institute (JGI-PGF)"/>
            <person name="Walter F."/>
            <person name="Albersmeier A."/>
            <person name="Kalinowski J."/>
            <person name="Ruckert C."/>
        </authorList>
    </citation>
    <scope>NUCLEOTIDE SEQUENCE</scope>
    <source>
        <strain evidence="3">CGMCC 4.7372</strain>
    </source>
</reference>
<gene>
    <name evidence="3" type="ORF">GCM10011612_08230</name>
</gene>
<organism evidence="3 4">
    <name type="scientific">Actinomyces gaoshouyii</name>
    <dbReference type="NCBI Taxonomy" id="1960083"/>
    <lineage>
        <taxon>Bacteria</taxon>
        <taxon>Bacillati</taxon>
        <taxon>Actinomycetota</taxon>
        <taxon>Actinomycetes</taxon>
        <taxon>Actinomycetales</taxon>
        <taxon>Actinomycetaceae</taxon>
        <taxon>Actinomyces</taxon>
    </lineage>
</organism>
<feature type="transmembrane region" description="Helical" evidence="2">
    <location>
        <begin position="98"/>
        <end position="118"/>
    </location>
</feature>
<feature type="compositionally biased region" description="Low complexity" evidence="1">
    <location>
        <begin position="8"/>
        <end position="20"/>
    </location>
</feature>